<evidence type="ECO:0008006" key="3">
    <source>
        <dbReference type="Google" id="ProtNLM"/>
    </source>
</evidence>
<name>A0A0V8QIQ0_9FIRM</name>
<gene>
    <name evidence="1" type="ORF">ASU35_17695</name>
</gene>
<reference evidence="1 2" key="1">
    <citation type="submission" date="2015-11" db="EMBL/GenBank/DDBJ databases">
        <title>Butyribacter intestini gen. nov., sp. nov., a butyric acid-producing bacterium of the family Lachnospiraceae isolated from the human faeces.</title>
        <authorList>
            <person name="Zou Y."/>
            <person name="Xue W."/>
            <person name="Luo G."/>
            <person name="Lv M."/>
        </authorList>
    </citation>
    <scope>NUCLEOTIDE SEQUENCE [LARGE SCALE GENOMIC DNA]</scope>
    <source>
        <strain evidence="1 2">ACET-33324</strain>
    </source>
</reference>
<dbReference type="AlphaFoldDB" id="A0A0V8QIQ0"/>
<dbReference type="Proteomes" id="UP000054874">
    <property type="component" value="Unassembled WGS sequence"/>
</dbReference>
<dbReference type="EMBL" id="LNAM01000066">
    <property type="protein sequence ID" value="KSV59977.1"/>
    <property type="molecule type" value="Genomic_DNA"/>
</dbReference>
<comment type="caution">
    <text evidence="1">The sequence shown here is derived from an EMBL/GenBank/DDBJ whole genome shotgun (WGS) entry which is preliminary data.</text>
</comment>
<protein>
    <recommendedName>
        <fullName evidence="3">Transposase</fullName>
    </recommendedName>
</protein>
<organism evidence="1 2">
    <name type="scientific">Acetivibrio ethanolgignens</name>
    <dbReference type="NCBI Taxonomy" id="290052"/>
    <lineage>
        <taxon>Bacteria</taxon>
        <taxon>Bacillati</taxon>
        <taxon>Bacillota</taxon>
        <taxon>Clostridia</taxon>
        <taxon>Eubacteriales</taxon>
        <taxon>Oscillospiraceae</taxon>
        <taxon>Acetivibrio</taxon>
    </lineage>
</organism>
<keyword evidence="2" id="KW-1185">Reference proteome</keyword>
<evidence type="ECO:0000313" key="2">
    <source>
        <dbReference type="Proteomes" id="UP000054874"/>
    </source>
</evidence>
<evidence type="ECO:0000313" key="1">
    <source>
        <dbReference type="EMBL" id="KSV59977.1"/>
    </source>
</evidence>
<sequence length="100" mass="11682">MHLYTIEKLCERFSITSRQLYKWLVLWKKHKSGWLGFLNDLVVSDKGFLFSLSRMDHASDFTSGFVRTFGFSFLQSHANPKTAVYCQDVFVPDYLFSPTT</sequence>
<proteinExistence type="predicted"/>
<accession>A0A0V8QIQ0</accession>